<dbReference type="PANTHER" id="PTHR33572:SF3">
    <property type="entry name" value="VELVET COMPLEX SUBUNIT B"/>
    <property type="match status" value="1"/>
</dbReference>
<protein>
    <recommendedName>
        <fullName evidence="5">Velvet domain-containing protein</fullName>
    </recommendedName>
</protein>
<dbReference type="OrthoDB" id="5599552at2759"/>
<dbReference type="Gene3D" id="2.60.40.3960">
    <property type="entry name" value="Velvet domain"/>
    <property type="match status" value="1"/>
</dbReference>
<gene>
    <name evidence="6" type="ORF">Hypma_007778</name>
</gene>
<accession>A0A369JUF9</accession>
<evidence type="ECO:0000313" key="6">
    <source>
        <dbReference type="EMBL" id="RDB24850.1"/>
    </source>
</evidence>
<keyword evidence="2" id="KW-0805">Transcription regulation</keyword>
<proteinExistence type="predicted"/>
<evidence type="ECO:0000313" key="7">
    <source>
        <dbReference type="Proteomes" id="UP000076154"/>
    </source>
</evidence>
<keyword evidence="7" id="KW-1185">Reference proteome</keyword>
<reference evidence="6" key="1">
    <citation type="submission" date="2018-04" db="EMBL/GenBank/DDBJ databases">
        <title>Whole genome sequencing of Hypsizygus marmoreus.</title>
        <authorList>
            <person name="Choi I.-G."/>
            <person name="Min B."/>
            <person name="Kim J.-G."/>
            <person name="Kim S."/>
            <person name="Oh Y.-L."/>
            <person name="Kong W.-S."/>
            <person name="Park H."/>
            <person name="Jeong J."/>
            <person name="Song E.-S."/>
        </authorList>
    </citation>
    <scope>NUCLEOTIDE SEQUENCE [LARGE SCALE GENOMIC DNA]</scope>
    <source>
        <strain evidence="6">51987-8</strain>
    </source>
</reference>
<dbReference type="PANTHER" id="PTHR33572">
    <property type="entry name" value="SPORE DEVELOPMENT REGULATOR VOSA"/>
    <property type="match status" value="1"/>
</dbReference>
<comment type="caution">
    <text evidence="6">The sequence shown here is derived from an EMBL/GenBank/DDBJ whole genome shotgun (WGS) entry which is preliminary data.</text>
</comment>
<evidence type="ECO:0000256" key="1">
    <source>
        <dbReference type="ARBA" id="ARBA00004123"/>
    </source>
</evidence>
<keyword evidence="4" id="KW-0539">Nucleus</keyword>
<evidence type="ECO:0000256" key="3">
    <source>
        <dbReference type="ARBA" id="ARBA00023163"/>
    </source>
</evidence>
<comment type="subcellular location">
    <subcellularLocation>
        <location evidence="1">Nucleus</location>
    </subcellularLocation>
</comment>
<dbReference type="InParanoid" id="A0A369JUF9"/>
<sequence>MSYNNECARCFDLEPSIIGQVMHYISGQFTGQDIRIELEELQKADIGRKYAKVDRRPLDPPPVVLLRVFRVHDKGKDRQWEEEISHYEELANMGIMCTVDLFPVPDSALGPSHNQSTSDTDNLQDQQLTFFPLHPYASTRPRSGFISPFTIPRGQSMLCHVPPQPLHDAVFRLQNHLVTESSKLTPALVGEKFVEPVLVDYKDKKALMFAFSDLAVQREGTFILRYRVFDIFSSVLPNMQRPIQAELYGGSFKVYSTREFPGLPASTELTKRLSKYGVRLALRDTERISNKRGRHSAQ</sequence>
<organism evidence="6 7">
    <name type="scientific">Hypsizygus marmoreus</name>
    <name type="common">White beech mushroom</name>
    <name type="synonym">Agaricus marmoreus</name>
    <dbReference type="NCBI Taxonomy" id="39966"/>
    <lineage>
        <taxon>Eukaryota</taxon>
        <taxon>Fungi</taxon>
        <taxon>Dikarya</taxon>
        <taxon>Basidiomycota</taxon>
        <taxon>Agaricomycotina</taxon>
        <taxon>Agaricomycetes</taxon>
        <taxon>Agaricomycetidae</taxon>
        <taxon>Agaricales</taxon>
        <taxon>Tricholomatineae</taxon>
        <taxon>Lyophyllaceae</taxon>
        <taxon>Hypsizygus</taxon>
    </lineage>
</organism>
<keyword evidence="3" id="KW-0804">Transcription</keyword>
<evidence type="ECO:0000256" key="2">
    <source>
        <dbReference type="ARBA" id="ARBA00023015"/>
    </source>
</evidence>
<dbReference type="AlphaFoldDB" id="A0A369JUF9"/>
<evidence type="ECO:0000259" key="5">
    <source>
        <dbReference type="PROSITE" id="PS51821"/>
    </source>
</evidence>
<dbReference type="PROSITE" id="PS51821">
    <property type="entry name" value="VELVET"/>
    <property type="match status" value="1"/>
</dbReference>
<dbReference type="Pfam" id="PF11754">
    <property type="entry name" value="Velvet"/>
    <property type="match status" value="1"/>
</dbReference>
<dbReference type="InterPro" id="IPR038491">
    <property type="entry name" value="Velvet_dom_sf"/>
</dbReference>
<feature type="domain" description="Velvet" evidence="5">
    <location>
        <begin position="31"/>
        <end position="283"/>
    </location>
</feature>
<name>A0A369JUF9_HYPMA</name>
<dbReference type="InterPro" id="IPR021740">
    <property type="entry name" value="Velvet"/>
</dbReference>
<dbReference type="EMBL" id="LUEZ02000041">
    <property type="protein sequence ID" value="RDB24850.1"/>
    <property type="molecule type" value="Genomic_DNA"/>
</dbReference>
<evidence type="ECO:0000256" key="4">
    <source>
        <dbReference type="ARBA" id="ARBA00023242"/>
    </source>
</evidence>
<dbReference type="Proteomes" id="UP000076154">
    <property type="component" value="Unassembled WGS sequence"/>
</dbReference>
<dbReference type="GO" id="GO:0005634">
    <property type="term" value="C:nucleus"/>
    <property type="evidence" value="ECO:0007669"/>
    <property type="project" value="UniProtKB-SubCell"/>
</dbReference>
<dbReference type="InterPro" id="IPR037525">
    <property type="entry name" value="Velvet_dom"/>
</dbReference>